<dbReference type="EMBL" id="CP000847">
    <property type="protein sequence ID" value="ABV75501.1"/>
    <property type="molecule type" value="Genomic_DNA"/>
</dbReference>
<name>A8GQ26_RICAH</name>
<dbReference type="Proteomes" id="UP000006830">
    <property type="component" value="Chromosome"/>
</dbReference>
<sequence length="32" mass="3204">MYAVTFNNGNAGGVSTVGAISATTLEYGLPAR</sequence>
<dbReference type="STRING" id="293614.A1C_06380"/>
<dbReference type="HOGENOM" id="CLU_3391078_0_0_5"/>
<keyword evidence="2" id="KW-1185">Reference proteome</keyword>
<evidence type="ECO:0000313" key="1">
    <source>
        <dbReference type="EMBL" id="ABV75501.1"/>
    </source>
</evidence>
<dbReference type="AlphaFoldDB" id="A8GQ26"/>
<dbReference type="KEGG" id="rak:A1C_06380"/>
<organism evidence="1 2">
    <name type="scientific">Rickettsia akari (strain Hartford)</name>
    <dbReference type="NCBI Taxonomy" id="293614"/>
    <lineage>
        <taxon>Bacteria</taxon>
        <taxon>Pseudomonadati</taxon>
        <taxon>Pseudomonadota</taxon>
        <taxon>Alphaproteobacteria</taxon>
        <taxon>Rickettsiales</taxon>
        <taxon>Rickettsiaceae</taxon>
        <taxon>Rickettsieae</taxon>
        <taxon>Rickettsia</taxon>
        <taxon>spotted fever group</taxon>
    </lineage>
</organism>
<accession>A8GQ26</accession>
<reference evidence="1" key="1">
    <citation type="submission" date="2007-09" db="EMBL/GenBank/DDBJ databases">
        <title>Complete Genome Sequence of Rickettsia akari.</title>
        <authorList>
            <person name="Madan A."/>
            <person name="Fahey J."/>
            <person name="Helton E."/>
            <person name="Ketteman M."/>
            <person name="Madan A."/>
            <person name="Rodrigues S."/>
            <person name="Sanchez A."/>
            <person name="Whiting M."/>
            <person name="Dasch G."/>
            <person name="Eremeeva M."/>
        </authorList>
    </citation>
    <scope>NUCLEOTIDE SEQUENCE</scope>
    <source>
        <strain evidence="1">Hartford</strain>
    </source>
</reference>
<protein>
    <submittedName>
        <fullName evidence="1">Uncharacterized protein</fullName>
    </submittedName>
</protein>
<evidence type="ECO:0000313" key="2">
    <source>
        <dbReference type="Proteomes" id="UP000006830"/>
    </source>
</evidence>
<proteinExistence type="predicted"/>
<gene>
    <name evidence="1" type="ordered locus">A1C_06380</name>
</gene>